<reference evidence="4 5" key="1">
    <citation type="journal article" date="2010" name="J. Bacteriol.">
        <title>Genome sequence of Lentisphaera araneosa HTCC2155T, the type species of the order Lentisphaerales in the phylum Lentisphaerae.</title>
        <authorList>
            <person name="Thrash J.C."/>
            <person name="Cho J.C."/>
            <person name="Vergin K.L."/>
            <person name="Morris R.M."/>
            <person name="Giovannoni S.J."/>
        </authorList>
    </citation>
    <scope>NUCLEOTIDE SEQUENCE [LARGE SCALE GENOMIC DNA]</scope>
    <source>
        <strain evidence="4 5">HTCC2155</strain>
    </source>
</reference>
<dbReference type="STRING" id="313628.LNTAR_07504"/>
<evidence type="ECO:0000313" key="5">
    <source>
        <dbReference type="Proteomes" id="UP000004947"/>
    </source>
</evidence>
<organism evidence="4 5">
    <name type="scientific">Lentisphaera araneosa HTCC2155</name>
    <dbReference type="NCBI Taxonomy" id="313628"/>
    <lineage>
        <taxon>Bacteria</taxon>
        <taxon>Pseudomonadati</taxon>
        <taxon>Lentisphaerota</taxon>
        <taxon>Lentisphaeria</taxon>
        <taxon>Lentisphaerales</taxon>
        <taxon>Lentisphaeraceae</taxon>
        <taxon>Lentisphaera</taxon>
    </lineage>
</organism>
<dbReference type="Pfam" id="PF00326">
    <property type="entry name" value="Peptidase_S9"/>
    <property type="match status" value="1"/>
</dbReference>
<dbReference type="Gene3D" id="3.40.50.1820">
    <property type="entry name" value="alpha/beta hydrolase"/>
    <property type="match status" value="1"/>
</dbReference>
<dbReference type="EMBL" id="ABCK01000012">
    <property type="protein sequence ID" value="EDM27072.1"/>
    <property type="molecule type" value="Genomic_DNA"/>
</dbReference>
<dbReference type="eggNOG" id="COG1506">
    <property type="taxonomic scope" value="Bacteria"/>
</dbReference>
<sequence>MNKIKFLALLSYCFASVLMADGEKDNHPDSVRQIPKVGIEVPAKDQAKLNKELSELASLIDSLQTSKFLIAKKLSPDVEIFHRCIKDNLENREFFHINHLAQAHGLIELGKERAKFLLMGKAPWLQETGLVVRGFRSELDGSAQPYGLVIPDNYRPQGEKELRLDIWFHGRGESLSETVFMAKQMKDVGYYSPRNTIVLHPYGRYSNAFKFAGEVDTLEALEHVKTQYRINEELISVRGFSMGGAGCWQFAHLYADRWFAANPGAGFSETPEFLKSFQKETLKPYWWEEKLWRWYDSDDNAINLSHVPLIAYSGELDRQKQAADIMEMALAKEGIELMHIIGPNTKHKIHPDSKKIIEEKMYSLAKAGKDKVPRIINKLTHTLKYNKQYWLTISAMKEHWEPARVRAEIVGNQIDIITSGTRGLKFKMKAGQAPFELNKEVILNIDGQKLIVSKALSDRSWGCEVYQEAGQWQMGSNDAKLKKVHELQGPIDDALMSSFIMVTPSGEAINETIGQWCESEQKRAIKHWRQHFRGHARVKKDTEITEQDIVEHNLILWGDFSSNKVIADILSKIPLKWDKEKVQMGKKTFDAKSHAPILIYTNPLNSQKYIVINSSFTYREYAYLNNARQVPMLPDWAIVDIVSKPELNEMKTRFPGIPKDADFFDENWQLKSRVGRQR</sequence>
<comment type="caution">
    <text evidence="4">The sequence shown here is derived from an EMBL/GenBank/DDBJ whole genome shotgun (WGS) entry which is preliminary data.</text>
</comment>
<dbReference type="PANTHER" id="PTHR43037">
    <property type="entry name" value="UNNAMED PRODUCT-RELATED"/>
    <property type="match status" value="1"/>
</dbReference>
<evidence type="ECO:0000259" key="3">
    <source>
        <dbReference type="Pfam" id="PF00326"/>
    </source>
</evidence>
<evidence type="ECO:0000256" key="2">
    <source>
        <dbReference type="SAM" id="SignalP"/>
    </source>
</evidence>
<proteinExistence type="predicted"/>
<dbReference type="PANTHER" id="PTHR43037:SF1">
    <property type="entry name" value="BLL1128 PROTEIN"/>
    <property type="match status" value="1"/>
</dbReference>
<dbReference type="InterPro" id="IPR029058">
    <property type="entry name" value="AB_hydrolase_fold"/>
</dbReference>
<dbReference type="GO" id="GO:0008236">
    <property type="term" value="F:serine-type peptidase activity"/>
    <property type="evidence" value="ECO:0007669"/>
    <property type="project" value="InterPro"/>
</dbReference>
<dbReference type="InterPro" id="IPR001375">
    <property type="entry name" value="Peptidase_S9_cat"/>
</dbReference>
<name>A6DN36_9BACT</name>
<feature type="domain" description="Peptidase S9 prolyl oligopeptidase catalytic" evidence="3">
    <location>
        <begin position="216"/>
        <end position="359"/>
    </location>
</feature>
<evidence type="ECO:0000256" key="1">
    <source>
        <dbReference type="ARBA" id="ARBA00022729"/>
    </source>
</evidence>
<dbReference type="Proteomes" id="UP000004947">
    <property type="component" value="Unassembled WGS sequence"/>
</dbReference>
<accession>A6DN36</accession>
<evidence type="ECO:0000313" key="4">
    <source>
        <dbReference type="EMBL" id="EDM27072.1"/>
    </source>
</evidence>
<keyword evidence="5" id="KW-1185">Reference proteome</keyword>
<feature type="signal peptide" evidence="2">
    <location>
        <begin position="1"/>
        <end position="20"/>
    </location>
</feature>
<dbReference type="AlphaFoldDB" id="A6DN36"/>
<dbReference type="SUPFAM" id="SSF53474">
    <property type="entry name" value="alpha/beta-Hydrolases"/>
    <property type="match status" value="1"/>
</dbReference>
<dbReference type="InterPro" id="IPR050955">
    <property type="entry name" value="Plant_Biomass_Hydrol_Est"/>
</dbReference>
<dbReference type="RefSeq" id="WP_007279279.1">
    <property type="nucleotide sequence ID" value="NZ_ABCK01000012.1"/>
</dbReference>
<protein>
    <recommendedName>
        <fullName evidence="3">Peptidase S9 prolyl oligopeptidase catalytic domain-containing protein</fullName>
    </recommendedName>
</protein>
<dbReference type="GO" id="GO:0006508">
    <property type="term" value="P:proteolysis"/>
    <property type="evidence" value="ECO:0007669"/>
    <property type="project" value="InterPro"/>
</dbReference>
<keyword evidence="1 2" id="KW-0732">Signal</keyword>
<feature type="chain" id="PRO_5002691273" description="Peptidase S9 prolyl oligopeptidase catalytic domain-containing protein" evidence="2">
    <location>
        <begin position="21"/>
        <end position="678"/>
    </location>
</feature>
<gene>
    <name evidence="4" type="ORF">LNTAR_07504</name>
</gene>